<evidence type="ECO:0000256" key="1">
    <source>
        <dbReference type="ARBA" id="ARBA00007692"/>
    </source>
</evidence>
<dbReference type="Gramene" id="AUR62006410-RA">
    <property type="protein sequence ID" value="AUR62006410-RA:cds"/>
    <property type="gene ID" value="AUR62006410"/>
</dbReference>
<dbReference type="Gene3D" id="1.25.70.10">
    <property type="entry name" value="Transcription termination factor 3, mitochondrial"/>
    <property type="match status" value="1"/>
</dbReference>
<reference evidence="4" key="2">
    <citation type="submission" date="2021-03" db="UniProtKB">
        <authorList>
            <consortium name="EnsemblPlants"/>
        </authorList>
    </citation>
    <scope>IDENTIFICATION</scope>
</reference>
<evidence type="ECO:0000313" key="4">
    <source>
        <dbReference type="EnsemblPlants" id="AUR62006410-RA:cds"/>
    </source>
</evidence>
<proteinExistence type="inferred from homology"/>
<name>A0A803L3H1_CHEQI</name>
<sequence length="395" mass="45025">MKFGFSSNGCRCLYNYFFLPGFRRISTSSSKEGNTSSSFANFLVDKLGFSNHQSLSTSATLASRRGIGGAIKWVEKAESVIQFLKQIGFQQSDIRKIVSDEPRILLSKVSQTLKPKIKLLNDLGLSGSDLVQVVVRNPLVLRRNLGPAIHAFRTVLSSDENVARVMKRWYGVMNRWYRVEFYDAANYLIPNVELLQSYCGISGDKLQKRIIHDPKTYCVKTSSFKNFLIRVEEKLGIPRNSGMFVYGIECVAVFSDKNVYDKCQIFKSFGWTQSDVMELIRRNPLCLTANEERIKDRLDFLINQLGYKPDHLASHPSFFIYSIEKRLLPRHRVLEALKEKGLIKEHYLLSSASVFTEANFLKKFILPFEEIHEVYAQLTGSTVKSLVAGRAKGQI</sequence>
<dbReference type="GO" id="GO:0006353">
    <property type="term" value="P:DNA-templated transcription termination"/>
    <property type="evidence" value="ECO:0007669"/>
    <property type="project" value="UniProtKB-KW"/>
</dbReference>
<dbReference type="InterPro" id="IPR038538">
    <property type="entry name" value="MTERF_sf"/>
</dbReference>
<dbReference type="SMART" id="SM00733">
    <property type="entry name" value="Mterf"/>
    <property type="match status" value="3"/>
</dbReference>
<dbReference type="GO" id="GO:0003676">
    <property type="term" value="F:nucleic acid binding"/>
    <property type="evidence" value="ECO:0007669"/>
    <property type="project" value="InterPro"/>
</dbReference>
<keyword evidence="2" id="KW-0806">Transcription termination</keyword>
<keyword evidence="3" id="KW-0809">Transit peptide</keyword>
<dbReference type="PANTHER" id="PTHR13068">
    <property type="entry name" value="CGI-12 PROTEIN-RELATED"/>
    <property type="match status" value="1"/>
</dbReference>
<dbReference type="Proteomes" id="UP000596660">
    <property type="component" value="Unplaced"/>
</dbReference>
<dbReference type="FunFam" id="1.25.70.10:FF:000001">
    <property type="entry name" value="Mitochondrial transcription termination factor-like"/>
    <property type="match status" value="1"/>
</dbReference>
<keyword evidence="2" id="KW-0805">Transcription regulation</keyword>
<dbReference type="PANTHER" id="PTHR13068:SF231">
    <property type="entry name" value="TRANSCRIPTION TERMINATION FACTOR MTERF2, CHLOROPLASTIC-LIKE"/>
    <property type="match status" value="1"/>
</dbReference>
<keyword evidence="5" id="KW-1185">Reference proteome</keyword>
<dbReference type="EnsemblPlants" id="AUR62006410-RA">
    <property type="protein sequence ID" value="AUR62006410-RA:cds"/>
    <property type="gene ID" value="AUR62006410"/>
</dbReference>
<reference evidence="4" key="1">
    <citation type="journal article" date="2017" name="Nature">
        <title>The genome of Chenopodium quinoa.</title>
        <authorList>
            <person name="Jarvis D.E."/>
            <person name="Ho Y.S."/>
            <person name="Lightfoot D.J."/>
            <person name="Schmoeckel S.M."/>
            <person name="Li B."/>
            <person name="Borm T.J.A."/>
            <person name="Ohyanagi H."/>
            <person name="Mineta K."/>
            <person name="Michell C.T."/>
            <person name="Saber N."/>
            <person name="Kharbatia N.M."/>
            <person name="Rupper R.R."/>
            <person name="Sharp A.R."/>
            <person name="Dally N."/>
            <person name="Boughton B.A."/>
            <person name="Woo Y.H."/>
            <person name="Gao G."/>
            <person name="Schijlen E.G.W.M."/>
            <person name="Guo X."/>
            <person name="Momin A.A."/>
            <person name="Negrao S."/>
            <person name="Al-Babili S."/>
            <person name="Gehring C."/>
            <person name="Roessner U."/>
            <person name="Jung C."/>
            <person name="Murphy K."/>
            <person name="Arold S.T."/>
            <person name="Gojobori T."/>
            <person name="van der Linden C.G."/>
            <person name="van Loo E.N."/>
            <person name="Jellen E.N."/>
            <person name="Maughan P.J."/>
            <person name="Tester M."/>
        </authorList>
    </citation>
    <scope>NUCLEOTIDE SEQUENCE [LARGE SCALE GENOMIC DNA]</scope>
    <source>
        <strain evidence="4">cv. PI 614886</strain>
    </source>
</reference>
<evidence type="ECO:0000256" key="3">
    <source>
        <dbReference type="ARBA" id="ARBA00022946"/>
    </source>
</evidence>
<comment type="similarity">
    <text evidence="1">Belongs to the mTERF family.</text>
</comment>
<accession>A0A803L3H1</accession>
<evidence type="ECO:0000256" key="2">
    <source>
        <dbReference type="ARBA" id="ARBA00022472"/>
    </source>
</evidence>
<protein>
    <submittedName>
        <fullName evidence="4">Uncharacterized protein</fullName>
    </submittedName>
</protein>
<dbReference type="InterPro" id="IPR003690">
    <property type="entry name" value="MTERF"/>
</dbReference>
<keyword evidence="2" id="KW-0804">Transcription</keyword>
<dbReference type="Pfam" id="PF02536">
    <property type="entry name" value="mTERF"/>
    <property type="match status" value="1"/>
</dbReference>
<dbReference type="AlphaFoldDB" id="A0A803L3H1"/>
<evidence type="ECO:0000313" key="5">
    <source>
        <dbReference type="Proteomes" id="UP000596660"/>
    </source>
</evidence>
<organism evidence="4 5">
    <name type="scientific">Chenopodium quinoa</name>
    <name type="common">Quinoa</name>
    <dbReference type="NCBI Taxonomy" id="63459"/>
    <lineage>
        <taxon>Eukaryota</taxon>
        <taxon>Viridiplantae</taxon>
        <taxon>Streptophyta</taxon>
        <taxon>Embryophyta</taxon>
        <taxon>Tracheophyta</taxon>
        <taxon>Spermatophyta</taxon>
        <taxon>Magnoliopsida</taxon>
        <taxon>eudicotyledons</taxon>
        <taxon>Gunneridae</taxon>
        <taxon>Pentapetalae</taxon>
        <taxon>Caryophyllales</taxon>
        <taxon>Chenopodiaceae</taxon>
        <taxon>Chenopodioideae</taxon>
        <taxon>Atripliceae</taxon>
        <taxon>Chenopodium</taxon>
    </lineage>
</organism>
<dbReference type="OMA" id="QFYLSFM"/>